<evidence type="ECO:0000313" key="3">
    <source>
        <dbReference type="Proteomes" id="UP000183365"/>
    </source>
</evidence>
<dbReference type="GO" id="GO:0005829">
    <property type="term" value="C:cytosol"/>
    <property type="evidence" value="ECO:0007669"/>
    <property type="project" value="TreeGrafter"/>
</dbReference>
<dbReference type="InterPro" id="IPR007303">
    <property type="entry name" value="TIP41-like"/>
</dbReference>
<gene>
    <name evidence="2" type="ORF">HGUI_00211</name>
</gene>
<dbReference type="Pfam" id="PF04176">
    <property type="entry name" value="TIP41"/>
    <property type="match status" value="1"/>
</dbReference>
<keyword evidence="3" id="KW-1185">Reference proteome</keyword>
<comment type="similarity">
    <text evidence="1">Belongs to the TIP41 family.</text>
</comment>
<protein>
    <recommendedName>
        <fullName evidence="4">TIP41-like protein</fullName>
    </recommendedName>
</protein>
<evidence type="ECO:0008006" key="4">
    <source>
        <dbReference type="Google" id="ProtNLM"/>
    </source>
</evidence>
<dbReference type="PANTHER" id="PTHR21021:SF16">
    <property type="entry name" value="TIP41-LIKE PROTEIN"/>
    <property type="match status" value="1"/>
</dbReference>
<dbReference type="OrthoDB" id="10253878at2759"/>
<proteinExistence type="inferred from homology"/>
<dbReference type="AlphaFoldDB" id="A0A1L0AZ88"/>
<organism evidence="2 3">
    <name type="scientific">Hanseniaspora guilliermondii</name>
    <dbReference type="NCBI Taxonomy" id="56406"/>
    <lineage>
        <taxon>Eukaryota</taxon>
        <taxon>Fungi</taxon>
        <taxon>Dikarya</taxon>
        <taxon>Ascomycota</taxon>
        <taxon>Saccharomycotina</taxon>
        <taxon>Saccharomycetes</taxon>
        <taxon>Saccharomycodales</taxon>
        <taxon>Saccharomycodaceae</taxon>
        <taxon>Hanseniaspora</taxon>
    </lineage>
</organism>
<reference evidence="3" key="1">
    <citation type="submission" date="2016-11" db="EMBL/GenBank/DDBJ databases">
        <authorList>
            <person name="Guldener U."/>
        </authorList>
    </citation>
    <scope>NUCLEOTIDE SEQUENCE [LARGE SCALE GENOMIC DNA]</scope>
</reference>
<accession>A0A1L0AZ88</accession>
<evidence type="ECO:0000256" key="1">
    <source>
        <dbReference type="ARBA" id="ARBA00006658"/>
    </source>
</evidence>
<dbReference type="GO" id="GO:0031929">
    <property type="term" value="P:TOR signaling"/>
    <property type="evidence" value="ECO:0007669"/>
    <property type="project" value="TreeGrafter"/>
</dbReference>
<evidence type="ECO:0000313" key="2">
    <source>
        <dbReference type="EMBL" id="SGZ38011.1"/>
    </source>
</evidence>
<dbReference type="InterPro" id="IPR051330">
    <property type="entry name" value="Phosphatase_reg/MetRdx"/>
</dbReference>
<dbReference type="EMBL" id="FQNF01000003">
    <property type="protein sequence ID" value="SGZ38011.1"/>
    <property type="molecule type" value="Genomic_DNA"/>
</dbReference>
<dbReference type="VEuPathDB" id="FungiDB:HGUI_00211"/>
<dbReference type="PANTHER" id="PTHR21021">
    <property type="entry name" value="GAF/PUTATIVE CYTOSKELETAL PROTEIN"/>
    <property type="match status" value="1"/>
</dbReference>
<dbReference type="Proteomes" id="UP000183365">
    <property type="component" value="Unassembled WGS sequence"/>
</dbReference>
<sequence>MSYFESSSNNDQKYKEMAQMARESFEKNILNKRFHQYKRTTPMNNKTETAVNTINKTRFVVSVTNNTPILSYKEIDDIEDTLKMKIPEMTFVNNKISIKYNYTYEYMIDSTTMLDSVKREIDETIKVSNSKHWEKHKEKHNKANISKAQDDDGLNFDWTYTPFDYVGKITYTNDAFQNKHIETISEDKSRIPFKKLAQQIDIKKFDTVLHFEDELNDNGISLSYSRIRVVDTKVKDDSNKEKKIKYTYILTRFFLRVDSVMARVIDLRTYFNLKKPNKIIVQQDVFEKWFEEDKEELNEIDKLKSFESVLENEHVILRNLEKVSEKTKYLTININI</sequence>
<name>A0A1L0AZ88_9ASCO</name>